<evidence type="ECO:0008006" key="6">
    <source>
        <dbReference type="Google" id="ProtNLM"/>
    </source>
</evidence>
<evidence type="ECO:0000256" key="1">
    <source>
        <dbReference type="SAM" id="MobiDB-lite"/>
    </source>
</evidence>
<feature type="signal peptide" evidence="3">
    <location>
        <begin position="1"/>
        <end position="29"/>
    </location>
</feature>
<evidence type="ECO:0000313" key="4">
    <source>
        <dbReference type="EMBL" id="CAI9566441.1"/>
    </source>
</evidence>
<protein>
    <recommendedName>
        <fullName evidence="6">Small integral membrane protein 24-like</fullName>
    </recommendedName>
</protein>
<keyword evidence="2" id="KW-1133">Transmembrane helix</keyword>
<keyword evidence="2" id="KW-0472">Membrane</keyword>
<dbReference type="PANTHER" id="PTHR15312:SF1">
    <property type="entry name" value="PROTEIN TYROSINE PHOSPHATASE RECEPTOR TYPE C-ASSOCIATED PROTEIN"/>
    <property type="match status" value="1"/>
</dbReference>
<evidence type="ECO:0000256" key="3">
    <source>
        <dbReference type="SAM" id="SignalP"/>
    </source>
</evidence>
<evidence type="ECO:0000313" key="5">
    <source>
        <dbReference type="Proteomes" id="UP001162483"/>
    </source>
</evidence>
<feature type="transmembrane region" description="Helical" evidence="2">
    <location>
        <begin position="39"/>
        <end position="58"/>
    </location>
</feature>
<dbReference type="InterPro" id="IPR016553">
    <property type="entry name" value="PTPRCAP"/>
</dbReference>
<name>A0ABN9D1V7_9NEOB</name>
<feature type="region of interest" description="Disordered" evidence="1">
    <location>
        <begin position="87"/>
        <end position="122"/>
    </location>
</feature>
<feature type="compositionally biased region" description="Acidic residues" evidence="1">
    <location>
        <begin position="93"/>
        <end position="114"/>
    </location>
</feature>
<comment type="caution">
    <text evidence="4">The sequence shown here is derived from an EMBL/GenBank/DDBJ whole genome shotgun (WGS) entry which is preliminary data.</text>
</comment>
<sequence length="122" mass="14011">MMYCQISNKMTPVLRSWTSLLLMLPVALAESTKPASTTTVVLLFLLLIVICIALVLAWKKLVHTEGGEAYHPWELWQRAQERVQSVKNRWNHEDEEESFGEDEEDEEEVVDLQGEEPNITAL</sequence>
<keyword evidence="2" id="KW-0812">Transmembrane</keyword>
<accession>A0ABN9D1V7</accession>
<reference evidence="4" key="1">
    <citation type="submission" date="2023-05" db="EMBL/GenBank/DDBJ databases">
        <authorList>
            <person name="Stuckert A."/>
        </authorList>
    </citation>
    <scope>NUCLEOTIDE SEQUENCE</scope>
</reference>
<keyword evidence="5" id="KW-1185">Reference proteome</keyword>
<proteinExistence type="predicted"/>
<gene>
    <name evidence="4" type="ORF">SPARVUS_LOCUS6374813</name>
</gene>
<feature type="chain" id="PRO_5045705598" description="Small integral membrane protein 24-like" evidence="3">
    <location>
        <begin position="30"/>
        <end position="122"/>
    </location>
</feature>
<dbReference type="EMBL" id="CATNWA010014037">
    <property type="protein sequence ID" value="CAI9566441.1"/>
    <property type="molecule type" value="Genomic_DNA"/>
</dbReference>
<dbReference type="Proteomes" id="UP001162483">
    <property type="component" value="Unassembled WGS sequence"/>
</dbReference>
<organism evidence="4 5">
    <name type="scientific">Staurois parvus</name>
    <dbReference type="NCBI Taxonomy" id="386267"/>
    <lineage>
        <taxon>Eukaryota</taxon>
        <taxon>Metazoa</taxon>
        <taxon>Chordata</taxon>
        <taxon>Craniata</taxon>
        <taxon>Vertebrata</taxon>
        <taxon>Euteleostomi</taxon>
        <taxon>Amphibia</taxon>
        <taxon>Batrachia</taxon>
        <taxon>Anura</taxon>
        <taxon>Neobatrachia</taxon>
        <taxon>Ranoidea</taxon>
        <taxon>Ranidae</taxon>
        <taxon>Staurois</taxon>
    </lineage>
</organism>
<evidence type="ECO:0000256" key="2">
    <source>
        <dbReference type="SAM" id="Phobius"/>
    </source>
</evidence>
<dbReference type="PANTHER" id="PTHR15312">
    <property type="entry name" value="PROTEIN TYROSINE PHOSPHATASE RECEPTOR TYPE C-ASSOCIATED PROTEIN"/>
    <property type="match status" value="1"/>
</dbReference>
<keyword evidence="3" id="KW-0732">Signal</keyword>